<name>A0A072TGW4_MEDTR</name>
<evidence type="ECO:0000313" key="5">
    <source>
        <dbReference type="EnsemblPlants" id="KEH16416"/>
    </source>
</evidence>
<dbReference type="Proteomes" id="UP000265566">
    <property type="component" value="Chromosome 8"/>
</dbReference>
<feature type="chain" id="PRO_5014498699" evidence="1">
    <location>
        <begin position="24"/>
        <end position="83"/>
    </location>
</feature>
<protein>
    <submittedName>
        <fullName evidence="3">Nodule Cysteine-Rich (NCR) secreted peptide</fullName>
    </submittedName>
    <submittedName>
        <fullName evidence="4">Putative Late nodulin</fullName>
    </submittedName>
</protein>
<evidence type="ECO:0000259" key="2">
    <source>
        <dbReference type="Pfam" id="PF07127"/>
    </source>
</evidence>
<evidence type="ECO:0000313" key="4">
    <source>
        <dbReference type="EMBL" id="RHN40764.1"/>
    </source>
</evidence>
<feature type="signal peptide" evidence="1">
    <location>
        <begin position="1"/>
        <end position="23"/>
    </location>
</feature>
<evidence type="ECO:0000256" key="1">
    <source>
        <dbReference type="SAM" id="SignalP"/>
    </source>
</evidence>
<keyword evidence="1" id="KW-0732">Signal</keyword>
<sequence>MAQNLKFVYALIIMIIVLSSFLAESNWSQRNDITKIHCIKNADCPKHMCIRPQKPKCFDSWYMSQNQNQGNVRVMRRTKKNRL</sequence>
<dbReference type="EnsemblPlants" id="KEH16416">
    <property type="protein sequence ID" value="KEH16416"/>
    <property type="gene ID" value="MTR_0192s0050"/>
</dbReference>
<dbReference type="AlphaFoldDB" id="A0A072TGW4"/>
<dbReference type="EMBL" id="PSQE01000008">
    <property type="protein sequence ID" value="RHN40764.1"/>
    <property type="molecule type" value="Genomic_DNA"/>
</dbReference>
<gene>
    <name evidence="3" type="ORF">MTR_0192s0050</name>
    <name evidence="4" type="ORF">MtrunA17_Chr8g0358351</name>
</gene>
<proteinExistence type="predicted"/>
<accession>A0A072TGW4</accession>
<dbReference type="InterPro" id="IPR009810">
    <property type="entry name" value="Nodulin_late_dom"/>
</dbReference>
<keyword evidence="6" id="KW-1185">Reference proteome</keyword>
<reference evidence="5" key="3">
    <citation type="submission" date="2015-06" db="UniProtKB">
        <authorList>
            <consortium name="EnsemblPlants"/>
        </authorList>
    </citation>
    <scope>IDENTIFICATION</scope>
    <source>
        <strain evidence="5">cv. Jemalong A17</strain>
    </source>
</reference>
<organism evidence="3 6">
    <name type="scientific">Medicago truncatula</name>
    <name type="common">Barrel medic</name>
    <name type="synonym">Medicago tribuloides</name>
    <dbReference type="NCBI Taxonomy" id="3880"/>
    <lineage>
        <taxon>Eukaryota</taxon>
        <taxon>Viridiplantae</taxon>
        <taxon>Streptophyta</taxon>
        <taxon>Embryophyta</taxon>
        <taxon>Tracheophyta</taxon>
        <taxon>Spermatophyta</taxon>
        <taxon>Magnoliopsida</taxon>
        <taxon>eudicotyledons</taxon>
        <taxon>Gunneridae</taxon>
        <taxon>Pentapetalae</taxon>
        <taxon>rosids</taxon>
        <taxon>fabids</taxon>
        <taxon>Fabales</taxon>
        <taxon>Fabaceae</taxon>
        <taxon>Papilionoideae</taxon>
        <taxon>50 kb inversion clade</taxon>
        <taxon>NPAAA clade</taxon>
        <taxon>Hologalegina</taxon>
        <taxon>IRL clade</taxon>
        <taxon>Trifolieae</taxon>
        <taxon>Medicago</taxon>
    </lineage>
</organism>
<reference evidence="3 6" key="2">
    <citation type="journal article" date="2014" name="BMC Genomics">
        <title>An improved genome release (version Mt4.0) for the model legume Medicago truncatula.</title>
        <authorList>
            <person name="Tang H."/>
            <person name="Krishnakumar V."/>
            <person name="Bidwell S."/>
            <person name="Rosen B."/>
            <person name="Chan A."/>
            <person name="Zhou S."/>
            <person name="Gentzbittel L."/>
            <person name="Childs K.L."/>
            <person name="Yandell M."/>
            <person name="Gundlach H."/>
            <person name="Mayer K.F."/>
            <person name="Schwartz D.C."/>
            <person name="Town C.D."/>
        </authorList>
    </citation>
    <scope>GENOME REANNOTATION</scope>
    <source>
        <strain evidence="3">A17</strain>
        <strain evidence="5 6">cv. Jemalong A17</strain>
    </source>
</reference>
<dbReference type="GO" id="GO:0046872">
    <property type="term" value="F:metal ion binding"/>
    <property type="evidence" value="ECO:0007669"/>
    <property type="project" value="InterPro"/>
</dbReference>
<reference evidence="3 6" key="1">
    <citation type="journal article" date="2011" name="Nature">
        <title>The Medicago genome provides insight into the evolution of rhizobial symbioses.</title>
        <authorList>
            <person name="Young N.D."/>
            <person name="Debelle F."/>
            <person name="Oldroyd G.E."/>
            <person name="Geurts R."/>
            <person name="Cannon S.B."/>
            <person name="Udvardi M.K."/>
            <person name="Benedito V.A."/>
            <person name="Mayer K.F."/>
            <person name="Gouzy J."/>
            <person name="Schoof H."/>
            <person name="Van de Peer Y."/>
            <person name="Proost S."/>
            <person name="Cook D.R."/>
            <person name="Meyers B.C."/>
            <person name="Spannagl M."/>
            <person name="Cheung F."/>
            <person name="De Mita S."/>
            <person name="Krishnakumar V."/>
            <person name="Gundlach H."/>
            <person name="Zhou S."/>
            <person name="Mudge J."/>
            <person name="Bharti A.K."/>
            <person name="Murray J.D."/>
            <person name="Naoumkina M.A."/>
            <person name="Rosen B."/>
            <person name="Silverstein K.A."/>
            <person name="Tang H."/>
            <person name="Rombauts S."/>
            <person name="Zhao P.X."/>
            <person name="Zhou P."/>
            <person name="Barbe V."/>
            <person name="Bardou P."/>
            <person name="Bechner M."/>
            <person name="Bellec A."/>
            <person name="Berger A."/>
            <person name="Berges H."/>
            <person name="Bidwell S."/>
            <person name="Bisseling T."/>
            <person name="Choisne N."/>
            <person name="Couloux A."/>
            <person name="Denny R."/>
            <person name="Deshpande S."/>
            <person name="Dai X."/>
            <person name="Doyle J.J."/>
            <person name="Dudez A.M."/>
            <person name="Farmer A.D."/>
            <person name="Fouteau S."/>
            <person name="Franken C."/>
            <person name="Gibelin C."/>
            <person name="Gish J."/>
            <person name="Goldstein S."/>
            <person name="Gonzalez A.J."/>
            <person name="Green P.J."/>
            <person name="Hallab A."/>
            <person name="Hartog M."/>
            <person name="Hua A."/>
            <person name="Humphray S.J."/>
            <person name="Jeong D.H."/>
            <person name="Jing Y."/>
            <person name="Jocker A."/>
            <person name="Kenton S.M."/>
            <person name="Kim D.J."/>
            <person name="Klee K."/>
            <person name="Lai H."/>
            <person name="Lang C."/>
            <person name="Lin S."/>
            <person name="Macmil S.L."/>
            <person name="Magdelenat G."/>
            <person name="Matthews L."/>
            <person name="McCorrison J."/>
            <person name="Monaghan E.L."/>
            <person name="Mun J.H."/>
            <person name="Najar F.Z."/>
            <person name="Nicholson C."/>
            <person name="Noirot C."/>
            <person name="O'Bleness M."/>
            <person name="Paule C.R."/>
            <person name="Poulain J."/>
            <person name="Prion F."/>
            <person name="Qin B."/>
            <person name="Qu C."/>
            <person name="Retzel E.F."/>
            <person name="Riddle C."/>
            <person name="Sallet E."/>
            <person name="Samain S."/>
            <person name="Samson N."/>
            <person name="Sanders I."/>
            <person name="Saurat O."/>
            <person name="Scarpelli C."/>
            <person name="Schiex T."/>
            <person name="Segurens B."/>
            <person name="Severin A.J."/>
            <person name="Sherrier D.J."/>
            <person name="Shi R."/>
            <person name="Sims S."/>
            <person name="Singer S.R."/>
            <person name="Sinharoy S."/>
            <person name="Sterck L."/>
            <person name="Viollet A."/>
            <person name="Wang B.B."/>
            <person name="Wang K."/>
            <person name="Wang M."/>
            <person name="Wang X."/>
            <person name="Warfsmann J."/>
            <person name="Weissenbach J."/>
            <person name="White D.D."/>
            <person name="White J.D."/>
            <person name="Wiley G.B."/>
            <person name="Wincker P."/>
            <person name="Xing Y."/>
            <person name="Yang L."/>
            <person name="Yao Z."/>
            <person name="Ying F."/>
            <person name="Zhai J."/>
            <person name="Zhou L."/>
            <person name="Zuber A."/>
            <person name="Denarie J."/>
            <person name="Dixon R.A."/>
            <person name="May G.D."/>
            <person name="Schwartz D.C."/>
            <person name="Rogers J."/>
            <person name="Quetier F."/>
            <person name="Town C.D."/>
            <person name="Roe B.A."/>
        </authorList>
    </citation>
    <scope>NUCLEOTIDE SEQUENCE [LARGE SCALE GENOMIC DNA]</scope>
    <source>
        <strain evidence="3">A17</strain>
        <strain evidence="5 6">cv. Jemalong A17</strain>
    </source>
</reference>
<dbReference type="EMBL" id="KL402917">
    <property type="protein sequence ID" value="KEH16416.1"/>
    <property type="molecule type" value="Genomic_DNA"/>
</dbReference>
<evidence type="ECO:0000313" key="3">
    <source>
        <dbReference type="EMBL" id="KEH16416.1"/>
    </source>
</evidence>
<dbReference type="HOGENOM" id="CLU_181053_0_5_1"/>
<evidence type="ECO:0000313" key="6">
    <source>
        <dbReference type="Proteomes" id="UP000002051"/>
    </source>
</evidence>
<dbReference type="Gramene" id="rna46965">
    <property type="protein sequence ID" value="RHN40764.1"/>
    <property type="gene ID" value="gene46965"/>
</dbReference>
<dbReference type="Proteomes" id="UP000002051">
    <property type="component" value="Unassembled WGS sequence"/>
</dbReference>
<dbReference type="Pfam" id="PF07127">
    <property type="entry name" value="Nodulin_late"/>
    <property type="match status" value="1"/>
</dbReference>
<feature type="domain" description="Late nodulin" evidence="2">
    <location>
        <begin position="1"/>
        <end position="59"/>
    </location>
</feature>
<reference evidence="4" key="4">
    <citation type="journal article" date="2018" name="Nat. Plants">
        <title>Whole-genome landscape of Medicago truncatula symbiotic genes.</title>
        <authorList>
            <person name="Pecrix Y."/>
            <person name="Gamas P."/>
            <person name="Carrere S."/>
        </authorList>
    </citation>
    <scope>NUCLEOTIDE SEQUENCE</scope>
    <source>
        <tissue evidence="4">Leaves</tissue>
    </source>
</reference>